<dbReference type="InterPro" id="IPR007331">
    <property type="entry name" value="Htaa"/>
</dbReference>
<keyword evidence="2" id="KW-0732">Signal</keyword>
<keyword evidence="1" id="KW-1133">Transmembrane helix</keyword>
<feature type="transmembrane region" description="Helical" evidence="1">
    <location>
        <begin position="703"/>
        <end position="722"/>
    </location>
</feature>
<reference evidence="4" key="1">
    <citation type="submission" date="2020-08" db="EMBL/GenBank/DDBJ databases">
        <title>Sequencing the genomes of 1000 actinobacteria strains.</title>
        <authorList>
            <person name="Klenk H.-P."/>
        </authorList>
    </citation>
    <scope>NUCLEOTIDE SEQUENCE [LARGE SCALE GENOMIC DNA]</scope>
    <source>
        <strain evidence="4">DSM 27064</strain>
    </source>
</reference>
<dbReference type="GO" id="GO:0005975">
    <property type="term" value="P:carbohydrate metabolic process"/>
    <property type="evidence" value="ECO:0007669"/>
    <property type="project" value="UniProtKB-ARBA"/>
</dbReference>
<evidence type="ECO:0000313" key="4">
    <source>
        <dbReference type="EMBL" id="MBB4072018.1"/>
    </source>
</evidence>
<dbReference type="Gene3D" id="2.60.40.10">
    <property type="entry name" value="Immunoglobulins"/>
    <property type="match status" value="1"/>
</dbReference>
<dbReference type="AlphaFoldDB" id="A0A840DPU9"/>
<comment type="caution">
    <text evidence="4">The sequence shown here is derived from an EMBL/GenBank/DDBJ whole genome shotgun (WGS) entry which is preliminary data.</text>
</comment>
<keyword evidence="5" id="KW-1185">Reference proteome</keyword>
<feature type="signal peptide" evidence="2">
    <location>
        <begin position="1"/>
        <end position="35"/>
    </location>
</feature>
<evidence type="ECO:0000256" key="1">
    <source>
        <dbReference type="SAM" id="Phobius"/>
    </source>
</evidence>
<keyword evidence="1" id="KW-0812">Transmembrane</keyword>
<dbReference type="InterPro" id="IPR013783">
    <property type="entry name" value="Ig-like_fold"/>
</dbReference>
<keyword evidence="1" id="KW-0472">Membrane</keyword>
<evidence type="ECO:0000256" key="2">
    <source>
        <dbReference type="SAM" id="SignalP"/>
    </source>
</evidence>
<accession>A0A840DPU9</accession>
<dbReference type="Pfam" id="PF04213">
    <property type="entry name" value="HtaA"/>
    <property type="match status" value="2"/>
</dbReference>
<sequence length="730" mass="74888">MSHAKPSRAKRLFGALVAAAVAFGGAVVAPTQAFAAESGTVADATLDWGIKDSFRSYLHGPIAHGQSTLIGGVTMDDNIRDAGKGYHWTGGTGTAMNDGTSGDVRFSGGVRMVGHNGLLDMSLTNPRIEITGATTAKMYVDVSSKRLDNPNEVIQEAGMYFANLTLPAPVTSGDTTFTYNGVTLAVTAKAAEAFGSFYQEGQVFEGLFNLTVPVTVAAPVPVATTTDVVLRAETFTTADAIGAAAGVTDANGVKLTDEHGTVEFFVNGTSVGQGRFVGVAGMFALNIPAQAAGKHNITAKFTPKDTNAYAASESAAKQVTVNAPGNPTDPPTNPPANYTPVVKVFKADGTTELGDEKVYEGDTIVIKGTGFNTNNPGGRGAPVPANLPQGYYSAFGQFADVWQPSNPASTGESRPAEATAWALTDAAFDGVPAMFKDTVAKGRVVLNADGSFTWTLQLPAIKKGVENGKTGIYTYSAGGLKDATHEVFVPLNFVAGDRPAEPQPPVVNPIAPVVTPAAPADECVAYSATGGSFNWGLRESFRNYVQGRIAKGSFSGGAFSVSGGAFNAKDGVGVINFNGAIHATGHKGVLNYNLTNPSIQLTGGNSGVMYATVNGTRVAFANLTFSGLVANEQGITANWVSATLTAAGAQTFSYNGSAFYQAGEALDGFSLNVTLGGKVACAEAPGTDPKEAKKLAATGADGAPLGAVSLLLLAGAVAAAAGRRFQKQAR</sequence>
<feature type="chain" id="PRO_5032377193" description="Htaa domain-containing protein" evidence="2">
    <location>
        <begin position="36"/>
        <end position="730"/>
    </location>
</feature>
<dbReference type="RefSeq" id="WP_124824689.1">
    <property type="nucleotide sequence ID" value="NZ_JACIFD010000014.1"/>
</dbReference>
<feature type="domain" description="Htaa" evidence="3">
    <location>
        <begin position="531"/>
        <end position="671"/>
    </location>
</feature>
<dbReference type="EMBL" id="JACIFD010000014">
    <property type="protein sequence ID" value="MBB4072018.1"/>
    <property type="molecule type" value="Genomic_DNA"/>
</dbReference>
<organism evidence="4 5">
    <name type="scientific">Canibacter oris</name>
    <dbReference type="NCBI Taxonomy" id="1365628"/>
    <lineage>
        <taxon>Bacteria</taxon>
        <taxon>Bacillati</taxon>
        <taxon>Actinomycetota</taxon>
        <taxon>Actinomycetes</taxon>
        <taxon>Micrococcales</taxon>
        <taxon>Microbacteriaceae</taxon>
        <taxon>Canibacter</taxon>
    </lineage>
</organism>
<evidence type="ECO:0000259" key="3">
    <source>
        <dbReference type="Pfam" id="PF04213"/>
    </source>
</evidence>
<gene>
    <name evidence="4" type="ORF">F5897_001341</name>
</gene>
<protein>
    <recommendedName>
        <fullName evidence="3">Htaa domain-containing protein</fullName>
    </recommendedName>
</protein>
<feature type="domain" description="Htaa" evidence="3">
    <location>
        <begin position="44"/>
        <end position="206"/>
    </location>
</feature>
<dbReference type="Proteomes" id="UP000571183">
    <property type="component" value="Unassembled WGS sequence"/>
</dbReference>
<proteinExistence type="predicted"/>
<name>A0A840DPU9_9MICO</name>
<evidence type="ECO:0000313" key="5">
    <source>
        <dbReference type="Proteomes" id="UP000571183"/>
    </source>
</evidence>